<dbReference type="EMBL" id="KZ857393">
    <property type="protein sequence ID" value="RDX51808.1"/>
    <property type="molecule type" value="Genomic_DNA"/>
</dbReference>
<evidence type="ECO:0000313" key="1">
    <source>
        <dbReference type="EMBL" id="RDX51808.1"/>
    </source>
</evidence>
<sequence>MDDATENGGMEITTEHLVAWYKTDAGVPVGENRPVQKVVVAVTHMRYVKQNFGDRAALIVTTHDSGDVLFDRIIEKEWTLYKNPELQDPSGRVRCCIVIVEEHGTEEGFGDVCYDSHDFLFDHDEEYARFLKLMHGGQELAGLYHQNLRKVLITGVLVRGEHRPAIAA</sequence>
<accession>A0A371DH24</accession>
<organism evidence="1 2">
    <name type="scientific">Lentinus brumalis</name>
    <dbReference type="NCBI Taxonomy" id="2498619"/>
    <lineage>
        <taxon>Eukaryota</taxon>
        <taxon>Fungi</taxon>
        <taxon>Dikarya</taxon>
        <taxon>Basidiomycota</taxon>
        <taxon>Agaricomycotina</taxon>
        <taxon>Agaricomycetes</taxon>
        <taxon>Polyporales</taxon>
        <taxon>Polyporaceae</taxon>
        <taxon>Lentinus</taxon>
    </lineage>
</organism>
<evidence type="ECO:0000313" key="2">
    <source>
        <dbReference type="Proteomes" id="UP000256964"/>
    </source>
</evidence>
<dbReference type="AlphaFoldDB" id="A0A371DH24"/>
<gene>
    <name evidence="1" type="ORF">OH76DRAFT_1481315</name>
</gene>
<keyword evidence="2" id="KW-1185">Reference proteome</keyword>
<reference evidence="1 2" key="1">
    <citation type="journal article" date="2018" name="Biotechnol. Biofuels">
        <title>Integrative visual omics of the white-rot fungus Polyporus brumalis exposes the biotechnological potential of its oxidative enzymes for delignifying raw plant biomass.</title>
        <authorList>
            <person name="Miyauchi S."/>
            <person name="Rancon A."/>
            <person name="Drula E."/>
            <person name="Hage H."/>
            <person name="Chaduli D."/>
            <person name="Favel A."/>
            <person name="Grisel S."/>
            <person name="Henrissat B."/>
            <person name="Herpoel-Gimbert I."/>
            <person name="Ruiz-Duenas F.J."/>
            <person name="Chevret D."/>
            <person name="Hainaut M."/>
            <person name="Lin J."/>
            <person name="Wang M."/>
            <person name="Pangilinan J."/>
            <person name="Lipzen A."/>
            <person name="Lesage-Meessen L."/>
            <person name="Navarro D."/>
            <person name="Riley R."/>
            <person name="Grigoriev I.V."/>
            <person name="Zhou S."/>
            <person name="Raouche S."/>
            <person name="Rosso M.N."/>
        </authorList>
    </citation>
    <scope>NUCLEOTIDE SEQUENCE [LARGE SCALE GENOMIC DNA]</scope>
    <source>
        <strain evidence="1 2">BRFM 1820</strain>
    </source>
</reference>
<dbReference type="Proteomes" id="UP000256964">
    <property type="component" value="Unassembled WGS sequence"/>
</dbReference>
<name>A0A371DH24_9APHY</name>
<proteinExistence type="predicted"/>
<protein>
    <submittedName>
        <fullName evidence="1">Uncharacterized protein</fullName>
    </submittedName>
</protein>